<keyword evidence="10" id="KW-1185">Reference proteome</keyword>
<dbReference type="Pfam" id="PF00852">
    <property type="entry name" value="Glyco_transf_10"/>
    <property type="match status" value="1"/>
</dbReference>
<keyword evidence="7" id="KW-0472">Membrane</keyword>
<dbReference type="PANTHER" id="PTHR11929:SF10">
    <property type="entry name" value="4-GALACTOSYL-N-ACETYLGLUCOSAMINIDE 3-ALPHA-L-FUCOSYLTRANSFERASE 9"/>
    <property type="match status" value="1"/>
</dbReference>
<evidence type="ECO:0000256" key="7">
    <source>
        <dbReference type="RuleBase" id="RU003832"/>
    </source>
</evidence>
<dbReference type="Gene3D" id="3.40.50.11660">
    <property type="entry name" value="Glycosyl transferase family 10, C-terminal domain"/>
    <property type="match status" value="1"/>
</dbReference>
<accession>A0AAV1MRE7</accession>
<dbReference type="GO" id="GO:0046920">
    <property type="term" value="F:alpha-(1-&gt;3)-fucosyltransferase activity"/>
    <property type="evidence" value="ECO:0007669"/>
    <property type="project" value="TreeGrafter"/>
</dbReference>
<dbReference type="SUPFAM" id="SSF53756">
    <property type="entry name" value="UDP-Glycosyltransferase/glycogen phosphorylase"/>
    <property type="match status" value="1"/>
</dbReference>
<evidence type="ECO:0000313" key="10">
    <source>
        <dbReference type="Proteomes" id="UP001314229"/>
    </source>
</evidence>
<feature type="domain" description="Fucosyltransferase C-terminal" evidence="8">
    <location>
        <begin position="48"/>
        <end position="144"/>
    </location>
</feature>
<dbReference type="GO" id="GO:0032580">
    <property type="term" value="C:Golgi cisterna membrane"/>
    <property type="evidence" value="ECO:0007669"/>
    <property type="project" value="UniProtKB-SubCell"/>
</dbReference>
<keyword evidence="4 7" id="KW-0328">Glycosyltransferase</keyword>
<keyword evidence="7" id="KW-0333">Golgi apparatus</keyword>
<keyword evidence="5 7" id="KW-0808">Transferase</keyword>
<dbReference type="Proteomes" id="UP001314229">
    <property type="component" value="Unassembled WGS sequence"/>
</dbReference>
<evidence type="ECO:0000256" key="2">
    <source>
        <dbReference type="ARBA" id="ARBA00004922"/>
    </source>
</evidence>
<dbReference type="InterPro" id="IPR055270">
    <property type="entry name" value="Glyco_tran_10_C"/>
</dbReference>
<dbReference type="InterPro" id="IPR001503">
    <property type="entry name" value="Glyco_trans_10"/>
</dbReference>
<comment type="caution">
    <text evidence="9">The sequence shown here is derived from an EMBL/GenBank/DDBJ whole genome shotgun (WGS) entry which is preliminary data.</text>
</comment>
<dbReference type="EC" id="2.4.1.-" evidence="7"/>
<evidence type="ECO:0000256" key="6">
    <source>
        <dbReference type="ARBA" id="ARBA00037847"/>
    </source>
</evidence>
<comment type="subcellular location">
    <subcellularLocation>
        <location evidence="6">Endomembrane system</location>
        <topology evidence="6">Single-pass membrane protein</topology>
    </subcellularLocation>
    <subcellularLocation>
        <location evidence="7">Golgi apparatus</location>
        <location evidence="7">Golgi stack membrane</location>
        <topology evidence="7">Single-pass type II membrane protein</topology>
    </subcellularLocation>
    <subcellularLocation>
        <location evidence="1">Membrane</location>
        <topology evidence="1">Single-pass type II membrane protein</topology>
    </subcellularLocation>
</comment>
<name>A0AAV1MRE7_SCOSC</name>
<reference evidence="9 10" key="1">
    <citation type="submission" date="2024-01" db="EMBL/GenBank/DDBJ databases">
        <authorList>
            <person name="Alioto T."/>
            <person name="Alioto T."/>
            <person name="Gomez Garrido J."/>
        </authorList>
    </citation>
    <scope>NUCLEOTIDE SEQUENCE [LARGE SCALE GENOMIC DNA]</scope>
</reference>
<comment type="similarity">
    <text evidence="3 7">Belongs to the glycosyltransferase 10 family.</text>
</comment>
<evidence type="ECO:0000313" key="9">
    <source>
        <dbReference type="EMBL" id="CAK6949586.1"/>
    </source>
</evidence>
<dbReference type="EMBL" id="CAWUFR010000001">
    <property type="protein sequence ID" value="CAK6949586.1"/>
    <property type="molecule type" value="Genomic_DNA"/>
</dbReference>
<protein>
    <recommendedName>
        <fullName evidence="7">Fucosyltransferase</fullName>
        <ecNumber evidence="7">2.4.1.-</ecNumber>
    </recommendedName>
</protein>
<evidence type="ECO:0000256" key="3">
    <source>
        <dbReference type="ARBA" id="ARBA00008919"/>
    </source>
</evidence>
<dbReference type="PANTHER" id="PTHR11929">
    <property type="entry name" value="ALPHA- 1,3 -FUCOSYLTRANSFERASE"/>
    <property type="match status" value="1"/>
</dbReference>
<evidence type="ECO:0000256" key="5">
    <source>
        <dbReference type="ARBA" id="ARBA00022679"/>
    </source>
</evidence>
<comment type="pathway">
    <text evidence="2">Protein modification; protein glycosylation.</text>
</comment>
<dbReference type="AlphaFoldDB" id="A0AAV1MRE7"/>
<organism evidence="9 10">
    <name type="scientific">Scomber scombrus</name>
    <name type="common">Atlantic mackerel</name>
    <name type="synonym">Scomber vernalis</name>
    <dbReference type="NCBI Taxonomy" id="13677"/>
    <lineage>
        <taxon>Eukaryota</taxon>
        <taxon>Metazoa</taxon>
        <taxon>Chordata</taxon>
        <taxon>Craniata</taxon>
        <taxon>Vertebrata</taxon>
        <taxon>Euteleostomi</taxon>
        <taxon>Actinopterygii</taxon>
        <taxon>Neopterygii</taxon>
        <taxon>Teleostei</taxon>
        <taxon>Neoteleostei</taxon>
        <taxon>Acanthomorphata</taxon>
        <taxon>Pelagiaria</taxon>
        <taxon>Scombriformes</taxon>
        <taxon>Scombridae</taxon>
        <taxon>Scomber</taxon>
    </lineage>
</organism>
<proteinExistence type="inferred from homology"/>
<sequence length="144" mass="16666">MDSPQATHAGYQVLKAFLIYTSYRKHADIHVRWQLTVNKNTNEDFVLPKKERLLCWIVDDSDLHTESGESYIYFRKLAKHIHVDVFNSSCTRLLRGESYFLTISSCKFYLSFENSIHRYYVTETFSGPLTAGIVPIVLGPPRSN</sequence>
<evidence type="ECO:0000259" key="8">
    <source>
        <dbReference type="Pfam" id="PF00852"/>
    </source>
</evidence>
<evidence type="ECO:0000256" key="4">
    <source>
        <dbReference type="ARBA" id="ARBA00022676"/>
    </source>
</evidence>
<evidence type="ECO:0000256" key="1">
    <source>
        <dbReference type="ARBA" id="ARBA00004606"/>
    </source>
</evidence>
<keyword evidence="7" id="KW-0812">Transmembrane</keyword>
<gene>
    <name evidence="9" type="ORF">FSCOSCO3_A003577</name>
</gene>
<dbReference type="InterPro" id="IPR038577">
    <property type="entry name" value="GT10-like_C_sf"/>
</dbReference>